<protein>
    <recommendedName>
        <fullName evidence="2">Biotin transporter</fullName>
    </recommendedName>
</protein>
<feature type="transmembrane region" description="Helical" evidence="3">
    <location>
        <begin position="98"/>
        <end position="120"/>
    </location>
</feature>
<keyword evidence="5" id="KW-1185">Reference proteome</keyword>
<evidence type="ECO:0000256" key="2">
    <source>
        <dbReference type="PIRNR" id="PIRNR016661"/>
    </source>
</evidence>
<feature type="transmembrane region" description="Helical" evidence="3">
    <location>
        <begin position="132"/>
        <end position="151"/>
    </location>
</feature>
<feature type="transmembrane region" description="Helical" evidence="3">
    <location>
        <begin position="21"/>
        <end position="40"/>
    </location>
</feature>
<reference evidence="5" key="1">
    <citation type="journal article" date="2019" name="Int. J. Syst. Evol. Microbiol.">
        <title>The Global Catalogue of Microorganisms (GCM) 10K type strain sequencing project: providing services to taxonomists for standard genome sequencing and annotation.</title>
        <authorList>
            <consortium name="The Broad Institute Genomics Platform"/>
            <consortium name="The Broad Institute Genome Sequencing Center for Infectious Disease"/>
            <person name="Wu L."/>
            <person name="Ma J."/>
        </authorList>
    </citation>
    <scope>NUCLEOTIDE SEQUENCE [LARGE SCALE GENOMIC DNA]</scope>
    <source>
        <strain evidence="5">JCM 17442</strain>
    </source>
</reference>
<comment type="subcellular location">
    <subcellularLocation>
        <location evidence="2">Cell membrane</location>
        <topology evidence="2">Multi-pass membrane protein</topology>
    </subcellularLocation>
</comment>
<feature type="transmembrane region" description="Helical" evidence="3">
    <location>
        <begin position="46"/>
        <end position="67"/>
    </location>
</feature>
<feature type="transmembrane region" description="Helical" evidence="3">
    <location>
        <begin position="74"/>
        <end position="92"/>
    </location>
</feature>
<name>A0ABP8DXT4_9MICO</name>
<dbReference type="Proteomes" id="UP001501594">
    <property type="component" value="Unassembled WGS sequence"/>
</dbReference>
<comment type="caution">
    <text evidence="4">The sequence shown here is derived from an EMBL/GenBank/DDBJ whole genome shotgun (WGS) entry which is preliminary data.</text>
</comment>
<proteinExistence type="inferred from homology"/>
<keyword evidence="3" id="KW-0812">Transmembrane</keyword>
<feature type="transmembrane region" description="Helical" evidence="3">
    <location>
        <begin position="163"/>
        <end position="184"/>
    </location>
</feature>
<dbReference type="PANTHER" id="PTHR34295:SF1">
    <property type="entry name" value="BIOTIN TRANSPORTER BIOY"/>
    <property type="match status" value="1"/>
</dbReference>
<keyword evidence="2" id="KW-1003">Cell membrane</keyword>
<accession>A0ABP8DXT4</accession>
<evidence type="ECO:0000313" key="5">
    <source>
        <dbReference type="Proteomes" id="UP001501594"/>
    </source>
</evidence>
<keyword evidence="2 3" id="KW-0472">Membrane</keyword>
<dbReference type="Gene3D" id="1.10.1760.20">
    <property type="match status" value="1"/>
</dbReference>
<keyword evidence="2" id="KW-0813">Transport</keyword>
<organism evidence="4 5">
    <name type="scientific">Frondihabitans peucedani</name>
    <dbReference type="NCBI Taxonomy" id="598626"/>
    <lineage>
        <taxon>Bacteria</taxon>
        <taxon>Bacillati</taxon>
        <taxon>Actinomycetota</taxon>
        <taxon>Actinomycetes</taxon>
        <taxon>Micrococcales</taxon>
        <taxon>Microbacteriaceae</taxon>
        <taxon>Frondihabitans</taxon>
    </lineage>
</organism>
<evidence type="ECO:0000313" key="4">
    <source>
        <dbReference type="EMBL" id="GAA4264701.1"/>
    </source>
</evidence>
<gene>
    <name evidence="4" type="ORF">GCM10022256_03130</name>
</gene>
<sequence>MTNTAVPVLRPVLADRFVSKSLATDAALVLGGVAFTGLMAQVQVPLWPVPITGQTLAVMLVGATLGARRGALSLTLYMILGLVGLPLFAGLAGGVHSLALPSFGFILGFIPAAAVIGWLSERRWDRRPILSLGAFFLASLIPFAIGLPYLAASLAQLGLPHDFASVMAAGFTPFIVGGLVKWVVAAGSLPLLWKAVGALGARRGR</sequence>
<dbReference type="PIRSF" id="PIRSF016661">
    <property type="entry name" value="BioY"/>
    <property type="match status" value="1"/>
</dbReference>
<keyword evidence="3" id="KW-1133">Transmembrane helix</keyword>
<dbReference type="PANTHER" id="PTHR34295">
    <property type="entry name" value="BIOTIN TRANSPORTER BIOY"/>
    <property type="match status" value="1"/>
</dbReference>
<dbReference type="Pfam" id="PF02632">
    <property type="entry name" value="BioY"/>
    <property type="match status" value="1"/>
</dbReference>
<dbReference type="EMBL" id="BAABAU010000001">
    <property type="protein sequence ID" value="GAA4264701.1"/>
    <property type="molecule type" value="Genomic_DNA"/>
</dbReference>
<dbReference type="InterPro" id="IPR003784">
    <property type="entry name" value="BioY"/>
</dbReference>
<evidence type="ECO:0000256" key="3">
    <source>
        <dbReference type="SAM" id="Phobius"/>
    </source>
</evidence>
<dbReference type="RefSeq" id="WP_344793287.1">
    <property type="nucleotide sequence ID" value="NZ_BAABAU010000001.1"/>
</dbReference>
<comment type="similarity">
    <text evidence="1 2">Belongs to the BioY family.</text>
</comment>
<evidence type="ECO:0000256" key="1">
    <source>
        <dbReference type="ARBA" id="ARBA00010692"/>
    </source>
</evidence>